<dbReference type="InterPro" id="IPR036047">
    <property type="entry name" value="F-box-like_dom_sf"/>
</dbReference>
<dbReference type="AlphaFoldDB" id="A0A176VFQ1"/>
<dbReference type="PANTHER" id="PTHR46344:SF16">
    <property type="entry name" value="KELCH MOTIF FAMILY PROTEIN, EXPRESSED"/>
    <property type="match status" value="1"/>
</dbReference>
<evidence type="ECO:0000259" key="4">
    <source>
        <dbReference type="PROSITE" id="PS50011"/>
    </source>
</evidence>
<dbReference type="PROSITE" id="PS50011">
    <property type="entry name" value="PROTEIN_KINASE_DOM"/>
    <property type="match status" value="1"/>
</dbReference>
<dbReference type="SMART" id="SM00612">
    <property type="entry name" value="Kelch"/>
    <property type="match status" value="2"/>
</dbReference>
<name>A0A176VFQ1_MARPO</name>
<dbReference type="InterPro" id="IPR011009">
    <property type="entry name" value="Kinase-like_dom_sf"/>
</dbReference>
<dbReference type="Gene3D" id="1.10.510.10">
    <property type="entry name" value="Transferase(Phosphotransferase) domain 1"/>
    <property type="match status" value="1"/>
</dbReference>
<dbReference type="GO" id="GO:0004672">
    <property type="term" value="F:protein kinase activity"/>
    <property type="evidence" value="ECO:0007669"/>
    <property type="project" value="InterPro"/>
</dbReference>
<dbReference type="Pfam" id="PF25210">
    <property type="entry name" value="Kelch_FKB95"/>
    <property type="match status" value="1"/>
</dbReference>
<dbReference type="InterPro" id="IPR057499">
    <property type="entry name" value="Kelch_FKB95"/>
</dbReference>
<dbReference type="SUPFAM" id="SSF81383">
    <property type="entry name" value="F-box domain"/>
    <property type="match status" value="1"/>
</dbReference>
<evidence type="ECO:0000256" key="3">
    <source>
        <dbReference type="SAM" id="MobiDB-lite"/>
    </source>
</evidence>
<dbReference type="EMBL" id="LVLJ01003911">
    <property type="protein sequence ID" value="OAE19202.1"/>
    <property type="molecule type" value="Genomic_DNA"/>
</dbReference>
<evidence type="ECO:0000313" key="5">
    <source>
        <dbReference type="EMBL" id="OAE19202.1"/>
    </source>
</evidence>
<dbReference type="InterPro" id="IPR015915">
    <property type="entry name" value="Kelch-typ_b-propeller"/>
</dbReference>
<evidence type="ECO:0000256" key="1">
    <source>
        <dbReference type="ARBA" id="ARBA00022441"/>
    </source>
</evidence>
<organism evidence="5 6">
    <name type="scientific">Marchantia polymorpha subsp. ruderalis</name>
    <dbReference type="NCBI Taxonomy" id="1480154"/>
    <lineage>
        <taxon>Eukaryota</taxon>
        <taxon>Viridiplantae</taxon>
        <taxon>Streptophyta</taxon>
        <taxon>Embryophyta</taxon>
        <taxon>Marchantiophyta</taxon>
        <taxon>Marchantiopsida</taxon>
        <taxon>Marchantiidae</taxon>
        <taxon>Marchantiales</taxon>
        <taxon>Marchantiaceae</taxon>
        <taxon>Marchantia</taxon>
    </lineage>
</organism>
<gene>
    <name evidence="5" type="ORF">AXG93_4751s1070</name>
</gene>
<protein>
    <recommendedName>
        <fullName evidence="4">Protein kinase domain-containing protein</fullName>
    </recommendedName>
</protein>
<accession>A0A176VFQ1</accession>
<dbReference type="Gene3D" id="3.30.200.20">
    <property type="entry name" value="Phosphorylase Kinase, domain 1"/>
    <property type="match status" value="1"/>
</dbReference>
<dbReference type="Proteomes" id="UP000077202">
    <property type="component" value="Unassembled WGS sequence"/>
</dbReference>
<dbReference type="CDD" id="cd22152">
    <property type="entry name" value="F-box_AtAFR-like"/>
    <property type="match status" value="1"/>
</dbReference>
<dbReference type="GO" id="GO:0005524">
    <property type="term" value="F:ATP binding"/>
    <property type="evidence" value="ECO:0007669"/>
    <property type="project" value="InterPro"/>
</dbReference>
<feature type="region of interest" description="Disordered" evidence="3">
    <location>
        <begin position="1"/>
        <end position="23"/>
    </location>
</feature>
<sequence length="718" mass="79603">MLPFTHGSDWGVDQCKQGEESSGHFRTSSTMLKFLKNVVGSAGGIKDLPYVIGEPYSSAWGSWTHYRGTSKEDNSPVSIFSMVANDAEDGRLAAARIGAKRLRAIRHPNILEFLHSTETETVVEGGVIKTTIYIVTEPVMPLAEKIKELNFKGNQRNEFYGWGLRQITKAITYLHSECALVHGNVCVDAVVVTRSLNWKLHAFDALSEIDGANSAASSPMLVGFHFSYAEERLLQYEWLVSPQYKPQEPAKANWATIRRSSPWAIESWGLGCLIYEMFSGSKLTKTEDLRNTESIPKALLPAYNNLLAAAPERRLDPARAIESSEFFKDKHDSGQFMAMGKEHVGAINLEERQEVERVVRRRTEESGSELIPCLPDEVALLCLARVPRASHHVLSAVCLSWYNLLHDKVFYDVRQELAVAEEWLFLWTQDADRCNVWHGFDPATNKWFQLPHLPNEHRTAGSSASAVVDGKLFVIGGQLSSGCACNFVSYFDMRHYCWKQAAHLNVARAKCMAGVIGNQLYVVGGFTERDQNAGATAEAYDPVTNKWRLISSMKIPMELYDSAVLGDKFYVVNSSSENLVGLVYDPQKDEWVDMANGLNTGWQSKTAALNGKLYAVGDSHSSEGKNEISVYNAAKDVWESIKGVLDDTAPVLSWGPELVSLGGRLCIVGTSSKAHVAVVDINETSKPSVATLTYYEDITKKIQFAEPLPRGACQVLAL</sequence>
<dbReference type="SUPFAM" id="SSF56112">
    <property type="entry name" value="Protein kinase-like (PK-like)"/>
    <property type="match status" value="1"/>
</dbReference>
<evidence type="ECO:0000313" key="6">
    <source>
        <dbReference type="Proteomes" id="UP000077202"/>
    </source>
</evidence>
<keyword evidence="1" id="KW-0880">Kelch repeat</keyword>
<feature type="domain" description="Protein kinase" evidence="4">
    <location>
        <begin position="1"/>
        <end position="327"/>
    </location>
</feature>
<reference evidence="5" key="1">
    <citation type="submission" date="2016-03" db="EMBL/GenBank/DDBJ databases">
        <title>Mechanisms controlling the formation of the plant cell surface in tip-growing cells are functionally conserved among land plants.</title>
        <authorList>
            <person name="Honkanen S."/>
            <person name="Jones V.A."/>
            <person name="Morieri G."/>
            <person name="Champion C."/>
            <person name="Hetherington A.J."/>
            <person name="Kelly S."/>
            <person name="Saint-Marcoux D."/>
            <person name="Proust H."/>
            <person name="Prescott H."/>
            <person name="Dolan L."/>
        </authorList>
    </citation>
    <scope>NUCLEOTIDE SEQUENCE [LARGE SCALE GENOMIC DNA]</scope>
    <source>
        <tissue evidence="5">Whole gametophyte</tissue>
    </source>
</reference>
<keyword evidence="2" id="KW-0677">Repeat</keyword>
<dbReference type="Pfam" id="PF00646">
    <property type="entry name" value="F-box"/>
    <property type="match status" value="1"/>
</dbReference>
<dbReference type="PANTHER" id="PTHR46344">
    <property type="entry name" value="OS02G0202900 PROTEIN"/>
    <property type="match status" value="1"/>
</dbReference>
<comment type="caution">
    <text evidence="5">The sequence shown here is derived from an EMBL/GenBank/DDBJ whole genome shotgun (WGS) entry which is preliminary data.</text>
</comment>
<dbReference type="Gene3D" id="2.120.10.80">
    <property type="entry name" value="Kelch-type beta propeller"/>
    <property type="match status" value="2"/>
</dbReference>
<evidence type="ECO:0000256" key="2">
    <source>
        <dbReference type="ARBA" id="ARBA00022737"/>
    </source>
</evidence>
<proteinExistence type="predicted"/>
<keyword evidence="6" id="KW-1185">Reference proteome</keyword>
<dbReference type="SUPFAM" id="SSF117281">
    <property type="entry name" value="Kelch motif"/>
    <property type="match status" value="1"/>
</dbReference>
<dbReference type="InterPro" id="IPR000719">
    <property type="entry name" value="Prot_kinase_dom"/>
</dbReference>
<dbReference type="InterPro" id="IPR001810">
    <property type="entry name" value="F-box_dom"/>
</dbReference>
<dbReference type="InterPro" id="IPR006652">
    <property type="entry name" value="Kelch_1"/>
</dbReference>